<dbReference type="EMBL" id="QMBQ01000001">
    <property type="protein sequence ID" value="RAZ79943.1"/>
    <property type="molecule type" value="Genomic_DNA"/>
</dbReference>
<proteinExistence type="predicted"/>
<keyword evidence="1" id="KW-0328">Glycosyltransferase</keyword>
<dbReference type="InterPro" id="IPR002495">
    <property type="entry name" value="Glyco_trans_8"/>
</dbReference>
<dbReference type="AlphaFoldDB" id="A0A330GZM9"/>
<keyword evidence="3" id="KW-0479">Metal-binding</keyword>
<gene>
    <name evidence="4" type="ORF">DPM35_01170</name>
</gene>
<keyword evidence="2" id="KW-0808">Transferase</keyword>
<evidence type="ECO:0000313" key="5">
    <source>
        <dbReference type="Proteomes" id="UP000251956"/>
    </source>
</evidence>
<dbReference type="PANTHER" id="PTHR13778:SF47">
    <property type="entry name" value="LIPOPOLYSACCHARIDE 1,3-GALACTOSYLTRANSFERASE"/>
    <property type="match status" value="1"/>
</dbReference>
<reference evidence="4 5" key="2">
    <citation type="submission" date="2018-07" db="EMBL/GenBank/DDBJ databases">
        <title>Diversity of Mesorhizobium strains in Brazil.</title>
        <authorList>
            <person name="Helene L.C.F."/>
            <person name="Dall'Agnol R."/>
            <person name="Delamuta J.R.M."/>
            <person name="Hungria M."/>
        </authorList>
    </citation>
    <scope>NUCLEOTIDE SEQUENCE [LARGE SCALE GENOMIC DNA]</scope>
    <source>
        <strain evidence="4 5">CNPSo 3140</strain>
    </source>
</reference>
<evidence type="ECO:0000256" key="1">
    <source>
        <dbReference type="ARBA" id="ARBA00022676"/>
    </source>
</evidence>
<reference evidence="5" key="1">
    <citation type="submission" date="2018-06" db="EMBL/GenBank/DDBJ databases">
        <authorList>
            <person name="Helene L.C."/>
            <person name="Dall'Agnol R."/>
            <person name="Delamuta J.R."/>
            <person name="Hungria M."/>
        </authorList>
    </citation>
    <scope>NUCLEOTIDE SEQUENCE [LARGE SCALE GENOMIC DNA]</scope>
    <source>
        <strain evidence="5">CNPSo 3140</strain>
    </source>
</reference>
<dbReference type="GO" id="GO:0016757">
    <property type="term" value="F:glycosyltransferase activity"/>
    <property type="evidence" value="ECO:0007669"/>
    <property type="project" value="UniProtKB-KW"/>
</dbReference>
<evidence type="ECO:0000256" key="2">
    <source>
        <dbReference type="ARBA" id="ARBA00022679"/>
    </source>
</evidence>
<evidence type="ECO:0000256" key="3">
    <source>
        <dbReference type="ARBA" id="ARBA00022723"/>
    </source>
</evidence>
<sequence length="358" mass="40743">MTRSNARRQCSLAPSRLSSRSILWQALPSTSRSKRQPMTKSCFFIAADARYFPYACLAARRILDVAQKPTDGFILHLGATDADKSVADRLLEDRIQTVDVAEFMAASGYRFRPGSIATFIRLFVDQFAEFAPYDRIAHVDCDVLFNRDIADLVGQPIHAPLLAAHDDYMYFRPAYRQKMSMRPGAPYFNAGIIVFNMAPVREQGLMKEARKLAVEGQMNDQNALNIAFEGKWQTMHPNWNLQSLGTREFRFSQAWARHFAGGKPWGNQVGVELDALRIWRDLAGDTPWGRPFEQRIPFERGVVKRFFRRFDAVAGLFGKDVQRRRARYDGSRMHAIYARQADEGAMAVQFPEVLGGFA</sequence>
<dbReference type="PANTHER" id="PTHR13778">
    <property type="entry name" value="GLYCOSYLTRANSFERASE 8 DOMAIN-CONTAINING PROTEIN"/>
    <property type="match status" value="1"/>
</dbReference>
<dbReference type="GO" id="GO:0046872">
    <property type="term" value="F:metal ion binding"/>
    <property type="evidence" value="ECO:0007669"/>
    <property type="project" value="UniProtKB-KW"/>
</dbReference>
<dbReference type="OrthoDB" id="5672604at2"/>
<evidence type="ECO:0000313" key="4">
    <source>
        <dbReference type="EMBL" id="RAZ79943.1"/>
    </source>
</evidence>
<dbReference type="Pfam" id="PF01501">
    <property type="entry name" value="Glyco_transf_8"/>
    <property type="match status" value="1"/>
</dbReference>
<comment type="caution">
    <text evidence="4">The sequence shown here is derived from an EMBL/GenBank/DDBJ whole genome shotgun (WGS) entry which is preliminary data.</text>
</comment>
<protein>
    <recommendedName>
        <fullName evidence="6">Glycosyltransferase</fullName>
    </recommendedName>
</protein>
<name>A0A330GZM9_9HYPH</name>
<organism evidence="4 5">
    <name type="scientific">Mesorhizobium atlanticum</name>
    <dbReference type="NCBI Taxonomy" id="2233532"/>
    <lineage>
        <taxon>Bacteria</taxon>
        <taxon>Pseudomonadati</taxon>
        <taxon>Pseudomonadota</taxon>
        <taxon>Alphaproteobacteria</taxon>
        <taxon>Hyphomicrobiales</taxon>
        <taxon>Phyllobacteriaceae</taxon>
        <taxon>Mesorhizobium</taxon>
    </lineage>
</organism>
<dbReference type="Gene3D" id="3.90.550.10">
    <property type="entry name" value="Spore Coat Polysaccharide Biosynthesis Protein SpsA, Chain A"/>
    <property type="match status" value="1"/>
</dbReference>
<dbReference type="Proteomes" id="UP000251956">
    <property type="component" value="Unassembled WGS sequence"/>
</dbReference>
<dbReference type="InterPro" id="IPR029044">
    <property type="entry name" value="Nucleotide-diphossugar_trans"/>
</dbReference>
<dbReference type="SUPFAM" id="SSF53448">
    <property type="entry name" value="Nucleotide-diphospho-sugar transferases"/>
    <property type="match status" value="1"/>
</dbReference>
<keyword evidence="5" id="KW-1185">Reference proteome</keyword>
<dbReference type="InterPro" id="IPR050748">
    <property type="entry name" value="Glycosyltrans_8_dom-fam"/>
</dbReference>
<evidence type="ECO:0008006" key="6">
    <source>
        <dbReference type="Google" id="ProtNLM"/>
    </source>
</evidence>
<accession>A0A330GZM9</accession>